<dbReference type="EMBL" id="MU003718">
    <property type="protein sequence ID" value="KAF2803303.1"/>
    <property type="molecule type" value="Genomic_DNA"/>
</dbReference>
<evidence type="ECO:0000313" key="1">
    <source>
        <dbReference type="EMBL" id="KAF2803303.1"/>
    </source>
</evidence>
<dbReference type="InterPro" id="IPR052895">
    <property type="entry name" value="HetReg/Transcr_Mod"/>
</dbReference>
<proteinExistence type="predicted"/>
<gene>
    <name evidence="1 3" type="ORF">BDZ99DRAFT_170585</name>
</gene>
<dbReference type="GeneID" id="54453859"/>
<dbReference type="RefSeq" id="XP_033570267.1">
    <property type="nucleotide sequence ID" value="XM_033712966.1"/>
</dbReference>
<dbReference type="PANTHER" id="PTHR24148">
    <property type="entry name" value="ANKYRIN REPEAT DOMAIN-CONTAINING PROTEIN 39 HOMOLOG-RELATED"/>
    <property type="match status" value="1"/>
</dbReference>
<dbReference type="Proteomes" id="UP000504636">
    <property type="component" value="Unplaced"/>
</dbReference>
<organism evidence="1">
    <name type="scientific">Mytilinidion resinicola</name>
    <dbReference type="NCBI Taxonomy" id="574789"/>
    <lineage>
        <taxon>Eukaryota</taxon>
        <taxon>Fungi</taxon>
        <taxon>Dikarya</taxon>
        <taxon>Ascomycota</taxon>
        <taxon>Pezizomycotina</taxon>
        <taxon>Dothideomycetes</taxon>
        <taxon>Pleosporomycetidae</taxon>
        <taxon>Mytilinidiales</taxon>
        <taxon>Mytilinidiaceae</taxon>
        <taxon>Mytilinidion</taxon>
    </lineage>
</organism>
<sequence>MIGFFELERISTHCGNIYTTPDEGDARKSAVWRTPVTNLEFNEHGAYARAGELTQRGYDLFRGGATEKTENSDLASKYQRMLEMQCSSRFFVTEKGYLGLGPPDAAPGQEVVILLGFHMPFVMSKNEDGSYELVGEAYVHGIMDGEAVPGAEVEELRIV</sequence>
<keyword evidence="2" id="KW-1185">Reference proteome</keyword>
<protein>
    <submittedName>
        <fullName evidence="1 3">Uncharacterized protein</fullName>
    </submittedName>
</protein>
<reference evidence="3" key="3">
    <citation type="submission" date="2025-04" db="UniProtKB">
        <authorList>
            <consortium name="RefSeq"/>
        </authorList>
    </citation>
    <scope>IDENTIFICATION</scope>
    <source>
        <strain evidence="3">CBS 304.34</strain>
    </source>
</reference>
<reference evidence="3" key="2">
    <citation type="submission" date="2020-04" db="EMBL/GenBank/DDBJ databases">
        <authorList>
            <consortium name="NCBI Genome Project"/>
        </authorList>
    </citation>
    <scope>NUCLEOTIDE SEQUENCE</scope>
    <source>
        <strain evidence="3">CBS 304.34</strain>
    </source>
</reference>
<dbReference type="Pfam" id="PF26639">
    <property type="entry name" value="Het-6_barrel"/>
    <property type="match status" value="1"/>
</dbReference>
<dbReference type="OrthoDB" id="2157530at2759"/>
<reference evidence="1 3" key="1">
    <citation type="journal article" date="2020" name="Stud. Mycol.">
        <title>101 Dothideomycetes genomes: a test case for predicting lifestyles and emergence of pathogens.</title>
        <authorList>
            <person name="Haridas S."/>
            <person name="Albert R."/>
            <person name="Binder M."/>
            <person name="Bloem J."/>
            <person name="Labutti K."/>
            <person name="Salamov A."/>
            <person name="Andreopoulos B."/>
            <person name="Baker S."/>
            <person name="Barry K."/>
            <person name="Bills G."/>
            <person name="Bluhm B."/>
            <person name="Cannon C."/>
            <person name="Castanera R."/>
            <person name="Culley D."/>
            <person name="Daum C."/>
            <person name="Ezra D."/>
            <person name="Gonzalez J."/>
            <person name="Henrissat B."/>
            <person name="Kuo A."/>
            <person name="Liang C."/>
            <person name="Lipzen A."/>
            <person name="Lutzoni F."/>
            <person name="Magnuson J."/>
            <person name="Mondo S."/>
            <person name="Nolan M."/>
            <person name="Ohm R."/>
            <person name="Pangilinan J."/>
            <person name="Park H.-J."/>
            <person name="Ramirez L."/>
            <person name="Alfaro M."/>
            <person name="Sun H."/>
            <person name="Tritt A."/>
            <person name="Yoshinaga Y."/>
            <person name="Zwiers L.-H."/>
            <person name="Turgeon B."/>
            <person name="Goodwin S."/>
            <person name="Spatafora J."/>
            <person name="Crous P."/>
            <person name="Grigoriev I."/>
        </authorList>
    </citation>
    <scope>NUCLEOTIDE SEQUENCE</scope>
    <source>
        <strain evidence="1 3">CBS 304.34</strain>
    </source>
</reference>
<dbReference type="AlphaFoldDB" id="A0A6A6Y458"/>
<evidence type="ECO:0000313" key="3">
    <source>
        <dbReference type="RefSeq" id="XP_033570267.1"/>
    </source>
</evidence>
<dbReference type="PANTHER" id="PTHR24148:SF73">
    <property type="entry name" value="HET DOMAIN PROTEIN (AFU_ORTHOLOGUE AFUA_8G01020)"/>
    <property type="match status" value="1"/>
</dbReference>
<evidence type="ECO:0000313" key="2">
    <source>
        <dbReference type="Proteomes" id="UP000504636"/>
    </source>
</evidence>
<name>A0A6A6Y458_9PEZI</name>
<accession>A0A6A6Y458</accession>